<feature type="region of interest" description="Disordered" evidence="1">
    <location>
        <begin position="233"/>
        <end position="269"/>
    </location>
</feature>
<feature type="region of interest" description="Disordered" evidence="1">
    <location>
        <begin position="27"/>
        <end position="147"/>
    </location>
</feature>
<dbReference type="AlphaFoldDB" id="A0AAE0PRG2"/>
<feature type="compositionally biased region" description="Basic residues" evidence="1">
    <location>
        <begin position="234"/>
        <end position="247"/>
    </location>
</feature>
<dbReference type="PANTHER" id="PTHR28366:SF1">
    <property type="entry name" value="CHROMOSOME 1 OPEN READING FRAME 131"/>
    <property type="match status" value="1"/>
</dbReference>
<protein>
    <submittedName>
        <fullName evidence="2">Uncharacterized protein</fullName>
    </submittedName>
</protein>
<proteinExistence type="predicted"/>
<dbReference type="Pfam" id="PF15375">
    <property type="entry name" value="FSAF1"/>
    <property type="match status" value="1"/>
</dbReference>
<feature type="compositionally biased region" description="Basic and acidic residues" evidence="1">
    <location>
        <begin position="126"/>
        <end position="147"/>
    </location>
</feature>
<name>A0AAE0PRG2_9TELE</name>
<organism evidence="2 3">
    <name type="scientific">Hemibagrus guttatus</name>
    <dbReference type="NCBI Taxonomy" id="175788"/>
    <lineage>
        <taxon>Eukaryota</taxon>
        <taxon>Metazoa</taxon>
        <taxon>Chordata</taxon>
        <taxon>Craniata</taxon>
        <taxon>Vertebrata</taxon>
        <taxon>Euteleostomi</taxon>
        <taxon>Actinopterygii</taxon>
        <taxon>Neopterygii</taxon>
        <taxon>Teleostei</taxon>
        <taxon>Ostariophysi</taxon>
        <taxon>Siluriformes</taxon>
        <taxon>Bagridae</taxon>
        <taxon>Hemibagrus</taxon>
    </lineage>
</organism>
<evidence type="ECO:0000256" key="1">
    <source>
        <dbReference type="SAM" id="MobiDB-lite"/>
    </source>
</evidence>
<dbReference type="Proteomes" id="UP001274896">
    <property type="component" value="Unassembled WGS sequence"/>
</dbReference>
<dbReference type="InterPro" id="IPR052852">
    <property type="entry name" value="SSU_Processome_Comp"/>
</dbReference>
<feature type="compositionally biased region" description="Basic residues" evidence="1">
    <location>
        <begin position="40"/>
        <end position="50"/>
    </location>
</feature>
<evidence type="ECO:0000313" key="3">
    <source>
        <dbReference type="Proteomes" id="UP001274896"/>
    </source>
</evidence>
<feature type="compositionally biased region" description="Basic and acidic residues" evidence="1">
    <location>
        <begin position="27"/>
        <end position="39"/>
    </location>
</feature>
<reference evidence="2" key="1">
    <citation type="submission" date="2023-06" db="EMBL/GenBank/DDBJ databases">
        <title>Male Hemibagrus guttatus genome.</title>
        <authorList>
            <person name="Bian C."/>
        </authorList>
    </citation>
    <scope>NUCLEOTIDE SEQUENCE</scope>
    <source>
        <strain evidence="2">Male_cb2023</strain>
        <tissue evidence="2">Muscle</tissue>
    </source>
</reference>
<feature type="compositionally biased region" description="Acidic residues" evidence="1">
    <location>
        <begin position="54"/>
        <end position="66"/>
    </location>
</feature>
<dbReference type="EMBL" id="JAUCMX010000030">
    <property type="protein sequence ID" value="KAK3506844.1"/>
    <property type="molecule type" value="Genomic_DNA"/>
</dbReference>
<dbReference type="InterPro" id="IPR027973">
    <property type="entry name" value="FSAF1-like"/>
</dbReference>
<evidence type="ECO:0000313" key="2">
    <source>
        <dbReference type="EMBL" id="KAK3506844.1"/>
    </source>
</evidence>
<sequence>MKMKGTKREGEEGDFDPDQDVLDRILNKLYDFGDRPGEKRSKKKHKKRKGLKVEEEEEDVTAEEENVITFGCGKDDLNVSHTTDAAGDERTTDPTSDDSGGLKRKASDVEIVTFQDPWKKKKKLKQAAEAEPKPAEVKEKKKKEPDVLSMEKARLDVHRFGITGFQKQQQRVFEQDRAIMLGARPPKKNYVNYKEFQQMIKERKSKEKQEEAKADVGVCVMMWWVCVCDEDTPKKKKKFSGKQKNVKRQSGSSGAEPTGHVGRFKNGMLVLSSKDIQKLNSKARK</sequence>
<comment type="caution">
    <text evidence="2">The sequence shown here is derived from an EMBL/GenBank/DDBJ whole genome shotgun (WGS) entry which is preliminary data.</text>
</comment>
<gene>
    <name evidence="2" type="ORF">QTP70_029250</name>
</gene>
<keyword evidence="3" id="KW-1185">Reference proteome</keyword>
<feature type="compositionally biased region" description="Acidic residues" evidence="1">
    <location>
        <begin position="11"/>
        <end position="20"/>
    </location>
</feature>
<dbReference type="PANTHER" id="PTHR28366">
    <property type="entry name" value="CHROMOSOME 1 OPEN READING FRAME 131"/>
    <property type="match status" value="1"/>
</dbReference>
<accession>A0AAE0PRG2</accession>
<feature type="compositionally biased region" description="Basic and acidic residues" evidence="1">
    <location>
        <begin position="1"/>
        <end position="10"/>
    </location>
</feature>
<feature type="region of interest" description="Disordered" evidence="1">
    <location>
        <begin position="1"/>
        <end position="20"/>
    </location>
</feature>